<dbReference type="STRING" id="1802158.A2827_02555"/>
<evidence type="ECO:0000313" key="2">
    <source>
        <dbReference type="Proteomes" id="UP000177932"/>
    </source>
</evidence>
<dbReference type="EMBL" id="MHOD01000008">
    <property type="protein sequence ID" value="OGZ58392.1"/>
    <property type="molecule type" value="Genomic_DNA"/>
</dbReference>
<organism evidence="1 2">
    <name type="scientific">Candidatus Spechtbacteria bacterium RIFCSPHIGHO2_01_FULL_43_30</name>
    <dbReference type="NCBI Taxonomy" id="1802158"/>
    <lineage>
        <taxon>Bacteria</taxon>
        <taxon>Candidatus Spechtiibacteriota</taxon>
    </lineage>
</organism>
<reference evidence="1 2" key="1">
    <citation type="journal article" date="2016" name="Nat. Commun.">
        <title>Thousands of microbial genomes shed light on interconnected biogeochemical processes in an aquifer system.</title>
        <authorList>
            <person name="Anantharaman K."/>
            <person name="Brown C.T."/>
            <person name="Hug L.A."/>
            <person name="Sharon I."/>
            <person name="Castelle C.J."/>
            <person name="Probst A.J."/>
            <person name="Thomas B.C."/>
            <person name="Singh A."/>
            <person name="Wilkins M.J."/>
            <person name="Karaoz U."/>
            <person name="Brodie E.L."/>
            <person name="Williams K.H."/>
            <person name="Hubbard S.S."/>
            <person name="Banfield J.F."/>
        </authorList>
    </citation>
    <scope>NUCLEOTIDE SEQUENCE [LARGE SCALE GENOMIC DNA]</scope>
</reference>
<comment type="caution">
    <text evidence="1">The sequence shown here is derived from an EMBL/GenBank/DDBJ whole genome shotgun (WGS) entry which is preliminary data.</text>
</comment>
<accession>A0A1G2H7F0</accession>
<proteinExistence type="predicted"/>
<protein>
    <submittedName>
        <fullName evidence="1">Uncharacterized protein</fullName>
    </submittedName>
</protein>
<name>A0A1G2H7F0_9BACT</name>
<dbReference type="AlphaFoldDB" id="A0A1G2H7F0"/>
<dbReference type="Proteomes" id="UP000177932">
    <property type="component" value="Unassembled WGS sequence"/>
</dbReference>
<gene>
    <name evidence="1" type="ORF">A2827_02555</name>
</gene>
<evidence type="ECO:0000313" key="1">
    <source>
        <dbReference type="EMBL" id="OGZ58392.1"/>
    </source>
</evidence>
<sequence length="97" mass="11016">MIKWAFCGKIPAYSRIQGKVAIKNQFLIFMDKYTFKCTCGDVMSVEADSRENAVMKMKEMMNADAIAAHMQEKHAGDPVPSVEETHAMIEQNLQKEE</sequence>